<dbReference type="InterPro" id="IPR005064">
    <property type="entry name" value="BUG"/>
</dbReference>
<evidence type="ECO:0000313" key="3">
    <source>
        <dbReference type="EMBL" id="TFZ02807.1"/>
    </source>
</evidence>
<dbReference type="InterPro" id="IPR042100">
    <property type="entry name" value="Bug_dom1"/>
</dbReference>
<comment type="similarity">
    <text evidence="1">Belongs to the UPF0065 (bug) family.</text>
</comment>
<dbReference type="PANTHER" id="PTHR42928">
    <property type="entry name" value="TRICARBOXYLATE-BINDING PROTEIN"/>
    <property type="match status" value="1"/>
</dbReference>
<dbReference type="CDD" id="cd13578">
    <property type="entry name" value="PBP2_Bug27"/>
    <property type="match status" value="1"/>
</dbReference>
<dbReference type="RefSeq" id="WP_135264331.1">
    <property type="nucleotide sequence ID" value="NZ_SMLM01000002.1"/>
</dbReference>
<comment type="caution">
    <text evidence="3">The sequence shown here is derived from an EMBL/GenBank/DDBJ whole genome shotgun (WGS) entry which is preliminary data.</text>
</comment>
<accession>A0A4Z0BU07</accession>
<evidence type="ECO:0000256" key="2">
    <source>
        <dbReference type="SAM" id="SignalP"/>
    </source>
</evidence>
<feature type="chain" id="PRO_5021300505" evidence="2">
    <location>
        <begin position="22"/>
        <end position="318"/>
    </location>
</feature>
<dbReference type="Pfam" id="PF03401">
    <property type="entry name" value="TctC"/>
    <property type="match status" value="1"/>
</dbReference>
<dbReference type="PIRSF" id="PIRSF017082">
    <property type="entry name" value="YflP"/>
    <property type="match status" value="1"/>
</dbReference>
<name>A0A4Z0BU07_9BURK</name>
<dbReference type="Gene3D" id="3.40.190.10">
    <property type="entry name" value="Periplasmic binding protein-like II"/>
    <property type="match status" value="1"/>
</dbReference>
<sequence>MRLVNFLFGLFCSVVAMTAGAQTYPNKPIRLIVPYPPGGATDVLARQLSVKLGPALGQTVVVENRSGASGNIGFDYVAKAPADGYTLLMGTANITIGPAFSKLPFNVLTDFAPVTTIVSSQNLLVVRPSLPARNLKELLAFAKANPEKLTYGTSGIGTPLMTIELMKAMADVKLMNVPYKGDAPAINDLLGGQIDMYASTVTGLIEHVKAGKLRAIGVTGTKRAASLPDVPTMAEAGIPGYELVSWYGILAPAGTPREIVQKLNETIVKVVATPEMQQQIVAGGSDPWTQTPEEFTALIRRDVAKFSKLVKDFNIRAE</sequence>
<gene>
    <name evidence="3" type="ORF">EZ313_16325</name>
</gene>
<reference evidence="3 4" key="1">
    <citation type="submission" date="2019-03" db="EMBL/GenBank/DDBJ databases">
        <title>Ramlibacter henchirensis DSM 14656, whole genome shotgun sequence.</title>
        <authorList>
            <person name="Zhang X."/>
            <person name="Feng G."/>
            <person name="Zhu H."/>
        </authorList>
    </citation>
    <scope>NUCLEOTIDE SEQUENCE [LARGE SCALE GENOMIC DNA]</scope>
    <source>
        <strain evidence="3 4">DSM 14656</strain>
    </source>
</reference>
<keyword evidence="4" id="KW-1185">Reference proteome</keyword>
<dbReference type="Proteomes" id="UP000298180">
    <property type="component" value="Unassembled WGS sequence"/>
</dbReference>
<dbReference type="OrthoDB" id="8678477at2"/>
<organism evidence="3 4">
    <name type="scientific">Ramlibacter henchirensis</name>
    <dbReference type="NCBI Taxonomy" id="204072"/>
    <lineage>
        <taxon>Bacteria</taxon>
        <taxon>Pseudomonadati</taxon>
        <taxon>Pseudomonadota</taxon>
        <taxon>Betaproteobacteria</taxon>
        <taxon>Burkholderiales</taxon>
        <taxon>Comamonadaceae</taxon>
        <taxon>Ramlibacter</taxon>
    </lineage>
</organism>
<dbReference type="AlphaFoldDB" id="A0A4Z0BU07"/>
<keyword evidence="2" id="KW-0732">Signal</keyword>
<proteinExistence type="inferred from homology"/>
<dbReference type="Gene3D" id="3.40.190.150">
    <property type="entry name" value="Bordetella uptake gene, domain 1"/>
    <property type="match status" value="1"/>
</dbReference>
<protein>
    <submittedName>
        <fullName evidence="3">Tripartite tricarboxylate transporter substrate binding protein</fullName>
    </submittedName>
</protein>
<feature type="signal peptide" evidence="2">
    <location>
        <begin position="1"/>
        <end position="21"/>
    </location>
</feature>
<dbReference type="SUPFAM" id="SSF53850">
    <property type="entry name" value="Periplasmic binding protein-like II"/>
    <property type="match status" value="1"/>
</dbReference>
<evidence type="ECO:0000256" key="1">
    <source>
        <dbReference type="ARBA" id="ARBA00006987"/>
    </source>
</evidence>
<dbReference type="EMBL" id="SMLM01000002">
    <property type="protein sequence ID" value="TFZ02807.1"/>
    <property type="molecule type" value="Genomic_DNA"/>
</dbReference>
<evidence type="ECO:0000313" key="4">
    <source>
        <dbReference type="Proteomes" id="UP000298180"/>
    </source>
</evidence>
<dbReference type="PANTHER" id="PTHR42928:SF5">
    <property type="entry name" value="BLR1237 PROTEIN"/>
    <property type="match status" value="1"/>
</dbReference>